<proteinExistence type="predicted"/>
<feature type="non-terminal residue" evidence="1">
    <location>
        <position position="1"/>
    </location>
</feature>
<protein>
    <submittedName>
        <fullName evidence="1">Uncharacterized protein</fullName>
    </submittedName>
</protein>
<keyword evidence="2" id="KW-1185">Reference proteome</keyword>
<dbReference type="OrthoDB" id="2150628at2759"/>
<accession>A0A250WRU8</accession>
<dbReference type="AlphaFoldDB" id="A0A250WRU8"/>
<dbReference type="PANTHER" id="PTHR37096:SF1">
    <property type="entry name" value="AAA+ ATPASE DOMAIN-CONTAINING PROTEIN"/>
    <property type="match status" value="1"/>
</dbReference>
<dbReference type="STRING" id="1157962.A0A250WRU8"/>
<dbReference type="InterPro" id="IPR051667">
    <property type="entry name" value="Archaeal_ATPase_domain"/>
</dbReference>
<sequence length="366" mass="41188">KYGGIAPGEIMRRPVIVIDEANVMMGWNKNYPEDMGTLLRFFVSITKEQKRSHVFLVTSEFGYQTWLSAAIASEFWAPRIIGDFTKSEAKSFFEFELERRRKVVTVTDEIWSQIYEVCGGNAGTLVNLAAEVEDSGDDLNSKWERALKSMYQNTELPRLKKLALGVDGVYTAAQFADATLLMLSSQHFAVPQDAMLELLGRHDYALDIQGDNTPSQDQLMSAGQKGFEGLVKNNVLCLRPYSDWAQDIPLQAYSGPEDELAMVTPSSALALYCLKLMKPKLDRYLTEWKQKQASKAWYNKLKDLLAGLAGFATMRGTMLSMRSGQGQKEVRKEGFWRKPGVVGVVELLSCFDLLREVSDDIMKLGR</sequence>
<dbReference type="SUPFAM" id="SSF52540">
    <property type="entry name" value="P-loop containing nucleoside triphosphate hydrolases"/>
    <property type="match status" value="1"/>
</dbReference>
<gene>
    <name evidence="1" type="ORF">CEUSTIGMA_g985.t1</name>
</gene>
<dbReference type="EMBL" id="BEGY01000004">
    <property type="protein sequence ID" value="GAX73533.1"/>
    <property type="molecule type" value="Genomic_DNA"/>
</dbReference>
<name>A0A250WRU8_9CHLO</name>
<dbReference type="Proteomes" id="UP000232323">
    <property type="component" value="Unassembled WGS sequence"/>
</dbReference>
<organism evidence="1 2">
    <name type="scientific">Chlamydomonas eustigma</name>
    <dbReference type="NCBI Taxonomy" id="1157962"/>
    <lineage>
        <taxon>Eukaryota</taxon>
        <taxon>Viridiplantae</taxon>
        <taxon>Chlorophyta</taxon>
        <taxon>core chlorophytes</taxon>
        <taxon>Chlorophyceae</taxon>
        <taxon>CS clade</taxon>
        <taxon>Chlamydomonadales</taxon>
        <taxon>Chlamydomonadaceae</taxon>
        <taxon>Chlamydomonas</taxon>
    </lineage>
</organism>
<reference evidence="1 2" key="1">
    <citation type="submission" date="2017-08" db="EMBL/GenBank/DDBJ databases">
        <title>Acidophilic green algal genome provides insights into adaptation to an acidic environment.</title>
        <authorList>
            <person name="Hirooka S."/>
            <person name="Hirose Y."/>
            <person name="Kanesaki Y."/>
            <person name="Higuchi S."/>
            <person name="Fujiwara T."/>
            <person name="Onuma R."/>
            <person name="Era A."/>
            <person name="Ohbayashi R."/>
            <person name="Uzuka A."/>
            <person name="Nozaki H."/>
            <person name="Yoshikawa H."/>
            <person name="Miyagishima S.Y."/>
        </authorList>
    </citation>
    <scope>NUCLEOTIDE SEQUENCE [LARGE SCALE GENOMIC DNA]</scope>
    <source>
        <strain evidence="1 2">NIES-2499</strain>
    </source>
</reference>
<evidence type="ECO:0000313" key="2">
    <source>
        <dbReference type="Proteomes" id="UP000232323"/>
    </source>
</evidence>
<dbReference type="InterPro" id="IPR027417">
    <property type="entry name" value="P-loop_NTPase"/>
</dbReference>
<comment type="caution">
    <text evidence="1">The sequence shown here is derived from an EMBL/GenBank/DDBJ whole genome shotgun (WGS) entry which is preliminary data.</text>
</comment>
<dbReference type="PANTHER" id="PTHR37096">
    <property type="entry name" value="YALI0E33429P"/>
    <property type="match status" value="1"/>
</dbReference>
<evidence type="ECO:0000313" key="1">
    <source>
        <dbReference type="EMBL" id="GAX73533.1"/>
    </source>
</evidence>